<evidence type="ECO:0000313" key="2">
    <source>
        <dbReference type="EnsemblPlants" id="PAC:32982647.CDS.1"/>
    </source>
</evidence>
<proteinExistence type="predicted"/>
<reference evidence="1 3" key="2">
    <citation type="journal article" date="2018" name="Plant J.">
        <title>The Physcomitrella patens chromosome-scale assembly reveals moss genome structure and evolution.</title>
        <authorList>
            <person name="Lang D."/>
            <person name="Ullrich K.K."/>
            <person name="Murat F."/>
            <person name="Fuchs J."/>
            <person name="Jenkins J."/>
            <person name="Haas F.B."/>
            <person name="Piednoel M."/>
            <person name="Gundlach H."/>
            <person name="Van Bel M."/>
            <person name="Meyberg R."/>
            <person name="Vives C."/>
            <person name="Morata J."/>
            <person name="Symeonidi A."/>
            <person name="Hiss M."/>
            <person name="Muchero W."/>
            <person name="Kamisugi Y."/>
            <person name="Saleh O."/>
            <person name="Blanc G."/>
            <person name="Decker E.L."/>
            <person name="van Gessel N."/>
            <person name="Grimwood J."/>
            <person name="Hayes R.D."/>
            <person name="Graham S.W."/>
            <person name="Gunter L.E."/>
            <person name="McDaniel S.F."/>
            <person name="Hoernstein S.N.W."/>
            <person name="Larsson A."/>
            <person name="Li F.W."/>
            <person name="Perroud P.F."/>
            <person name="Phillips J."/>
            <person name="Ranjan P."/>
            <person name="Rokshar D.S."/>
            <person name="Rothfels C.J."/>
            <person name="Schneider L."/>
            <person name="Shu S."/>
            <person name="Stevenson D.W."/>
            <person name="Thummler F."/>
            <person name="Tillich M."/>
            <person name="Villarreal Aguilar J.C."/>
            <person name="Widiez T."/>
            <person name="Wong G.K."/>
            <person name="Wymore A."/>
            <person name="Zhang Y."/>
            <person name="Zimmer A.D."/>
            <person name="Quatrano R.S."/>
            <person name="Mayer K.F.X."/>
            <person name="Goodstein D."/>
            <person name="Casacuberta J.M."/>
            <person name="Vandepoele K."/>
            <person name="Reski R."/>
            <person name="Cuming A.C."/>
            <person name="Tuskan G.A."/>
            <person name="Maumus F."/>
            <person name="Salse J."/>
            <person name="Schmutz J."/>
            <person name="Rensing S.A."/>
        </authorList>
    </citation>
    <scope>NUCLEOTIDE SEQUENCE [LARGE SCALE GENOMIC DNA]</scope>
    <source>
        <strain evidence="2 3">cv. Gransden 2004</strain>
    </source>
</reference>
<dbReference type="Proteomes" id="UP000006727">
    <property type="component" value="Chromosome 18"/>
</dbReference>
<evidence type="ECO:0000313" key="3">
    <source>
        <dbReference type="Proteomes" id="UP000006727"/>
    </source>
</evidence>
<protein>
    <submittedName>
        <fullName evidence="1 2">Uncharacterized protein</fullName>
    </submittedName>
</protein>
<sequence length="97" mass="10796">MLRGLAVFPTSTPATTSTTPGEAIPLQARPFHSFFSEHAPDLLRGAYSHASRSIFAGSDVTSISWKDWGGRYLFFLRFSPCVRFFLFVFPHVISAVL</sequence>
<dbReference type="EMBL" id="ABEU02000018">
    <property type="protein sequence ID" value="PNR35222.1"/>
    <property type="molecule type" value="Genomic_DNA"/>
</dbReference>
<name>A0A2K1J116_PHYPA</name>
<dbReference type="AlphaFoldDB" id="A0A2K1J116"/>
<organism evidence="1">
    <name type="scientific">Physcomitrium patens</name>
    <name type="common">Spreading-leaved earth moss</name>
    <name type="synonym">Physcomitrella patens</name>
    <dbReference type="NCBI Taxonomy" id="3218"/>
    <lineage>
        <taxon>Eukaryota</taxon>
        <taxon>Viridiplantae</taxon>
        <taxon>Streptophyta</taxon>
        <taxon>Embryophyta</taxon>
        <taxon>Bryophyta</taxon>
        <taxon>Bryophytina</taxon>
        <taxon>Bryopsida</taxon>
        <taxon>Funariidae</taxon>
        <taxon>Funariales</taxon>
        <taxon>Funariaceae</taxon>
        <taxon>Physcomitrium</taxon>
    </lineage>
</organism>
<accession>A0A2K1J116</accession>
<gene>
    <name evidence="1" type="ORF">PHYPA_023121</name>
</gene>
<dbReference type="EnsemblPlants" id="Pp3c18_14280V3.1">
    <property type="protein sequence ID" value="PAC:32982647.CDS.1"/>
    <property type="gene ID" value="Pp3c18_14280"/>
</dbReference>
<reference evidence="2" key="3">
    <citation type="submission" date="2020-12" db="UniProtKB">
        <authorList>
            <consortium name="EnsemblPlants"/>
        </authorList>
    </citation>
    <scope>IDENTIFICATION</scope>
</reference>
<dbReference type="Gramene" id="Pp3c18_14280V3.1">
    <property type="protein sequence ID" value="PAC:32982647.CDS.1"/>
    <property type="gene ID" value="Pp3c18_14280"/>
</dbReference>
<keyword evidence="3" id="KW-1185">Reference proteome</keyword>
<dbReference type="PaxDb" id="3218-PP1S3_399V6.1"/>
<evidence type="ECO:0000313" key="1">
    <source>
        <dbReference type="EMBL" id="PNR35222.1"/>
    </source>
</evidence>
<reference evidence="1 3" key="1">
    <citation type="journal article" date="2008" name="Science">
        <title>The Physcomitrella genome reveals evolutionary insights into the conquest of land by plants.</title>
        <authorList>
            <person name="Rensing S."/>
            <person name="Lang D."/>
            <person name="Zimmer A."/>
            <person name="Terry A."/>
            <person name="Salamov A."/>
            <person name="Shapiro H."/>
            <person name="Nishiyama T."/>
            <person name="Perroud P.-F."/>
            <person name="Lindquist E."/>
            <person name="Kamisugi Y."/>
            <person name="Tanahashi T."/>
            <person name="Sakakibara K."/>
            <person name="Fujita T."/>
            <person name="Oishi K."/>
            <person name="Shin-I T."/>
            <person name="Kuroki Y."/>
            <person name="Toyoda A."/>
            <person name="Suzuki Y."/>
            <person name="Hashimoto A."/>
            <person name="Yamaguchi K."/>
            <person name="Sugano A."/>
            <person name="Kohara Y."/>
            <person name="Fujiyama A."/>
            <person name="Anterola A."/>
            <person name="Aoki S."/>
            <person name="Ashton N."/>
            <person name="Barbazuk W.B."/>
            <person name="Barker E."/>
            <person name="Bennetzen J."/>
            <person name="Bezanilla M."/>
            <person name="Blankenship R."/>
            <person name="Cho S.H."/>
            <person name="Dutcher S."/>
            <person name="Estelle M."/>
            <person name="Fawcett J.A."/>
            <person name="Gundlach H."/>
            <person name="Hanada K."/>
            <person name="Heyl A."/>
            <person name="Hicks K.A."/>
            <person name="Hugh J."/>
            <person name="Lohr M."/>
            <person name="Mayer K."/>
            <person name="Melkozernov A."/>
            <person name="Murata T."/>
            <person name="Nelson D."/>
            <person name="Pils B."/>
            <person name="Prigge M."/>
            <person name="Reiss B."/>
            <person name="Renner T."/>
            <person name="Rombauts S."/>
            <person name="Rushton P."/>
            <person name="Sanderfoot A."/>
            <person name="Schween G."/>
            <person name="Shiu S.-H."/>
            <person name="Stueber K."/>
            <person name="Theodoulou F.L."/>
            <person name="Tu H."/>
            <person name="Van de Peer Y."/>
            <person name="Verrier P.J."/>
            <person name="Waters E."/>
            <person name="Wood A."/>
            <person name="Yang L."/>
            <person name="Cove D."/>
            <person name="Cuming A."/>
            <person name="Hasebe M."/>
            <person name="Lucas S."/>
            <person name="Mishler D.B."/>
            <person name="Reski R."/>
            <person name="Grigoriev I."/>
            <person name="Quatrano R.S."/>
            <person name="Boore J.L."/>
        </authorList>
    </citation>
    <scope>NUCLEOTIDE SEQUENCE [LARGE SCALE GENOMIC DNA]</scope>
    <source>
        <strain evidence="2 3">cv. Gransden 2004</strain>
    </source>
</reference>